<gene>
    <name evidence="2" type="ORF">H6G24_21180</name>
</gene>
<accession>A0ABR8AFA4</accession>
<sequence>MSSQIKDFSTVHDAHKFLRKLGASSKLILHVTLVGEAADLLIAKLHQLPVAFNEDFVRLGVAFHDAGKIIHPEELTAKGNNHEFAGEQLLIAHGVEPSLARCCRSHSQWESMECSFEELLIALADTLWKGKRIAQLETLVIERLLTLCRRDYWELFVEMDSCFEAIASEGDTRLSRS</sequence>
<dbReference type="Pfam" id="PF01966">
    <property type="entry name" value="HD"/>
    <property type="match status" value="1"/>
</dbReference>
<evidence type="ECO:0000313" key="3">
    <source>
        <dbReference type="Proteomes" id="UP000658514"/>
    </source>
</evidence>
<name>A0ABR8AFA4_9CYAN</name>
<dbReference type="EMBL" id="JACJQH010000035">
    <property type="protein sequence ID" value="MBD2197993.1"/>
    <property type="molecule type" value="Genomic_DNA"/>
</dbReference>
<proteinExistence type="predicted"/>
<dbReference type="InterPro" id="IPR006674">
    <property type="entry name" value="HD_domain"/>
</dbReference>
<organism evidence="2 3">
    <name type="scientific">Calothrix parietina FACHB-288</name>
    <dbReference type="NCBI Taxonomy" id="2692896"/>
    <lineage>
        <taxon>Bacteria</taxon>
        <taxon>Bacillati</taxon>
        <taxon>Cyanobacteriota</taxon>
        <taxon>Cyanophyceae</taxon>
        <taxon>Nostocales</taxon>
        <taxon>Calotrichaceae</taxon>
        <taxon>Calothrix</taxon>
    </lineage>
</organism>
<dbReference type="RefSeq" id="WP_190545332.1">
    <property type="nucleotide sequence ID" value="NZ_CAWPNO010000068.1"/>
</dbReference>
<keyword evidence="3" id="KW-1185">Reference proteome</keyword>
<comment type="caution">
    <text evidence="2">The sequence shown here is derived from an EMBL/GenBank/DDBJ whole genome shotgun (WGS) entry which is preliminary data.</text>
</comment>
<dbReference type="Proteomes" id="UP000658514">
    <property type="component" value="Unassembled WGS sequence"/>
</dbReference>
<reference evidence="2 3" key="1">
    <citation type="journal article" date="2020" name="ISME J.">
        <title>Comparative genomics reveals insights into cyanobacterial evolution and habitat adaptation.</title>
        <authorList>
            <person name="Chen M.Y."/>
            <person name="Teng W.K."/>
            <person name="Zhao L."/>
            <person name="Hu C.X."/>
            <person name="Zhou Y.K."/>
            <person name="Han B.P."/>
            <person name="Song L.R."/>
            <person name="Shu W.S."/>
        </authorList>
    </citation>
    <scope>NUCLEOTIDE SEQUENCE [LARGE SCALE GENOMIC DNA]</scope>
    <source>
        <strain evidence="2 3">FACHB-288</strain>
    </source>
</reference>
<dbReference type="Gene3D" id="1.10.3210.10">
    <property type="entry name" value="Hypothetical protein af1432"/>
    <property type="match status" value="1"/>
</dbReference>
<feature type="domain" description="HD" evidence="1">
    <location>
        <begin position="42"/>
        <end position="127"/>
    </location>
</feature>
<evidence type="ECO:0000313" key="2">
    <source>
        <dbReference type="EMBL" id="MBD2197993.1"/>
    </source>
</evidence>
<protein>
    <submittedName>
        <fullName evidence="2">Phosphohydrolase</fullName>
    </submittedName>
</protein>
<evidence type="ECO:0000259" key="1">
    <source>
        <dbReference type="Pfam" id="PF01966"/>
    </source>
</evidence>
<dbReference type="SUPFAM" id="SSF109604">
    <property type="entry name" value="HD-domain/PDEase-like"/>
    <property type="match status" value="1"/>
</dbReference>